<feature type="transmembrane region" description="Helical" evidence="5">
    <location>
        <begin position="372"/>
        <end position="394"/>
    </location>
</feature>
<feature type="domain" description="Major facilitator superfamily (MFS) profile" evidence="6">
    <location>
        <begin position="12"/>
        <end position="422"/>
    </location>
</feature>
<dbReference type="InterPro" id="IPR020846">
    <property type="entry name" value="MFS_dom"/>
</dbReference>
<evidence type="ECO:0000256" key="3">
    <source>
        <dbReference type="ARBA" id="ARBA00022989"/>
    </source>
</evidence>
<sequence>MPPVPPERLSPSVLLLGWVSLLTDISSRMILPLLPLFMAGSLGVKAGLIGLIEGLGVAASWALKVLSGWLSDRWGRRKAFVLWGYLLSNLAKPLLAFATGWNHLLLIRLADKLGSGLRDAPRDALIAEITPEEIRGRAFGYQKAMDKIGALLGTSLVIVLLNLSHGLNYPQIFLLSAIPGLMGTALVLGLREGPLSVSARKYRWIFRFHQWRQADLTAPGDENGPPPDPSLFAARELDPRLKGLLLVLFVFYLANFSYIFFFLRAREILGLSLTGSEKEAVLGTVWLYLGYSASFMASASFTGRLSDRIARWKILGIGFACFALAAGGLAFDLAVWQVWAVILCYGLSDALVNPVARALISDLAPAQQRGTALGIYYSIEGAGLIASPLAGFLWDTWGHTLTFGLAATLALLSMWMLRRTFRVTGVKGGETVPPRRAKISSRLL</sequence>
<evidence type="ECO:0000259" key="6">
    <source>
        <dbReference type="PROSITE" id="PS50850"/>
    </source>
</evidence>
<evidence type="ECO:0000256" key="4">
    <source>
        <dbReference type="ARBA" id="ARBA00023136"/>
    </source>
</evidence>
<keyword evidence="2 5" id="KW-0812">Transmembrane</keyword>
<feature type="transmembrane region" description="Helical" evidence="5">
    <location>
        <begin position="400"/>
        <end position="417"/>
    </location>
</feature>
<dbReference type="EMBL" id="JACPRF010000426">
    <property type="protein sequence ID" value="MBI2877986.1"/>
    <property type="molecule type" value="Genomic_DNA"/>
</dbReference>
<organism evidence="7 8">
    <name type="scientific">Tectimicrobiota bacterium</name>
    <dbReference type="NCBI Taxonomy" id="2528274"/>
    <lineage>
        <taxon>Bacteria</taxon>
        <taxon>Pseudomonadati</taxon>
        <taxon>Nitrospinota/Tectimicrobiota group</taxon>
        <taxon>Candidatus Tectimicrobiota</taxon>
    </lineage>
</organism>
<dbReference type="GO" id="GO:0022857">
    <property type="term" value="F:transmembrane transporter activity"/>
    <property type="evidence" value="ECO:0007669"/>
    <property type="project" value="InterPro"/>
</dbReference>
<dbReference type="InterPro" id="IPR036259">
    <property type="entry name" value="MFS_trans_sf"/>
</dbReference>
<evidence type="ECO:0000313" key="8">
    <source>
        <dbReference type="Proteomes" id="UP000769766"/>
    </source>
</evidence>
<dbReference type="CDD" id="cd17370">
    <property type="entry name" value="MFS_MJ1317_like"/>
    <property type="match status" value="1"/>
</dbReference>
<keyword evidence="3 5" id="KW-1133">Transmembrane helix</keyword>
<dbReference type="SUPFAM" id="SSF103473">
    <property type="entry name" value="MFS general substrate transporter"/>
    <property type="match status" value="1"/>
</dbReference>
<evidence type="ECO:0000313" key="7">
    <source>
        <dbReference type="EMBL" id="MBI2877986.1"/>
    </source>
</evidence>
<proteinExistence type="predicted"/>
<dbReference type="PROSITE" id="PS00216">
    <property type="entry name" value="SUGAR_TRANSPORT_1"/>
    <property type="match status" value="1"/>
</dbReference>
<dbReference type="AlphaFoldDB" id="A0A932CRU7"/>
<dbReference type="InterPro" id="IPR005829">
    <property type="entry name" value="Sugar_transporter_CS"/>
</dbReference>
<reference evidence="7" key="1">
    <citation type="submission" date="2020-07" db="EMBL/GenBank/DDBJ databases">
        <title>Huge and variable diversity of episymbiotic CPR bacteria and DPANN archaea in groundwater ecosystems.</title>
        <authorList>
            <person name="He C.Y."/>
            <person name="Keren R."/>
            <person name="Whittaker M."/>
            <person name="Farag I.F."/>
            <person name="Doudna J."/>
            <person name="Cate J.H.D."/>
            <person name="Banfield J.F."/>
        </authorList>
    </citation>
    <scope>NUCLEOTIDE SEQUENCE</scope>
    <source>
        <strain evidence="7">NC_groundwater_672_Ag_B-0.1um_62_36</strain>
    </source>
</reference>
<feature type="transmembrane region" description="Helical" evidence="5">
    <location>
        <begin position="337"/>
        <end position="360"/>
    </location>
</feature>
<dbReference type="PROSITE" id="PS50850">
    <property type="entry name" value="MFS"/>
    <property type="match status" value="1"/>
</dbReference>
<feature type="transmembrane region" description="Helical" evidence="5">
    <location>
        <begin position="43"/>
        <end position="63"/>
    </location>
</feature>
<evidence type="ECO:0000256" key="5">
    <source>
        <dbReference type="SAM" id="Phobius"/>
    </source>
</evidence>
<feature type="transmembrane region" description="Helical" evidence="5">
    <location>
        <begin position="244"/>
        <end position="265"/>
    </location>
</feature>
<dbReference type="GO" id="GO:0016020">
    <property type="term" value="C:membrane"/>
    <property type="evidence" value="ECO:0007669"/>
    <property type="project" value="UniProtKB-SubCell"/>
</dbReference>
<comment type="caution">
    <text evidence="7">The sequence shown here is derived from an EMBL/GenBank/DDBJ whole genome shotgun (WGS) entry which is preliminary data.</text>
</comment>
<evidence type="ECO:0000256" key="1">
    <source>
        <dbReference type="ARBA" id="ARBA00004141"/>
    </source>
</evidence>
<gene>
    <name evidence="7" type="ORF">HYY20_14005</name>
</gene>
<comment type="subcellular location">
    <subcellularLocation>
        <location evidence="1">Membrane</location>
        <topology evidence="1">Multi-pass membrane protein</topology>
    </subcellularLocation>
</comment>
<dbReference type="Pfam" id="PF07690">
    <property type="entry name" value="MFS_1"/>
    <property type="match status" value="1"/>
</dbReference>
<dbReference type="InterPro" id="IPR011701">
    <property type="entry name" value="MFS"/>
</dbReference>
<feature type="transmembrane region" description="Helical" evidence="5">
    <location>
        <begin position="285"/>
        <end position="302"/>
    </location>
</feature>
<dbReference type="Gene3D" id="1.20.1250.20">
    <property type="entry name" value="MFS general substrate transporter like domains"/>
    <property type="match status" value="1"/>
</dbReference>
<accession>A0A932CRU7</accession>
<feature type="transmembrane region" description="Helical" evidence="5">
    <location>
        <begin position="169"/>
        <end position="190"/>
    </location>
</feature>
<dbReference type="PANTHER" id="PTHR23518">
    <property type="entry name" value="C-METHYLTRANSFERASE"/>
    <property type="match status" value="1"/>
</dbReference>
<feature type="transmembrane region" description="Helical" evidence="5">
    <location>
        <begin position="83"/>
        <end position="107"/>
    </location>
</feature>
<keyword evidence="4 5" id="KW-0472">Membrane</keyword>
<dbReference type="Proteomes" id="UP000769766">
    <property type="component" value="Unassembled WGS sequence"/>
</dbReference>
<dbReference type="PANTHER" id="PTHR23518:SF2">
    <property type="entry name" value="MAJOR FACILITATOR SUPERFAMILY TRANSPORTER"/>
    <property type="match status" value="1"/>
</dbReference>
<feature type="transmembrane region" description="Helical" evidence="5">
    <location>
        <begin position="314"/>
        <end position="331"/>
    </location>
</feature>
<name>A0A932CRU7_UNCTE</name>
<evidence type="ECO:0000256" key="2">
    <source>
        <dbReference type="ARBA" id="ARBA00022692"/>
    </source>
</evidence>
<protein>
    <submittedName>
        <fullName evidence="7">MFS transporter</fullName>
    </submittedName>
</protein>